<comment type="similarity">
    <text evidence="1">Belongs to the histone deacetylase family.</text>
</comment>
<feature type="region of interest" description="Disordered" evidence="2">
    <location>
        <begin position="1"/>
        <end position="23"/>
    </location>
</feature>
<protein>
    <submittedName>
        <fullName evidence="4">Histone deacetylase family protein</fullName>
    </submittedName>
</protein>
<feature type="domain" description="Histone deacetylase" evidence="3">
    <location>
        <begin position="20"/>
        <end position="305"/>
    </location>
</feature>
<evidence type="ECO:0000259" key="3">
    <source>
        <dbReference type="Pfam" id="PF00850"/>
    </source>
</evidence>
<evidence type="ECO:0000313" key="5">
    <source>
        <dbReference type="Proteomes" id="UP001626536"/>
    </source>
</evidence>
<organism evidence="4 5">
    <name type="scientific">Methylocapsa polymorpha</name>
    <dbReference type="NCBI Taxonomy" id="3080828"/>
    <lineage>
        <taxon>Bacteria</taxon>
        <taxon>Pseudomonadati</taxon>
        <taxon>Pseudomonadota</taxon>
        <taxon>Alphaproteobacteria</taxon>
        <taxon>Hyphomicrobiales</taxon>
        <taxon>Beijerinckiaceae</taxon>
        <taxon>Methylocapsa</taxon>
    </lineage>
</organism>
<dbReference type="Gene3D" id="3.40.800.20">
    <property type="entry name" value="Histone deacetylase domain"/>
    <property type="match status" value="1"/>
</dbReference>
<proteinExistence type="inferred from homology"/>
<feature type="compositionally biased region" description="Basic and acidic residues" evidence="2">
    <location>
        <begin position="11"/>
        <end position="23"/>
    </location>
</feature>
<dbReference type="InterPro" id="IPR000286">
    <property type="entry name" value="HDACs"/>
</dbReference>
<evidence type="ECO:0000256" key="2">
    <source>
        <dbReference type="SAM" id="MobiDB-lite"/>
    </source>
</evidence>
<accession>A0ABZ0HSW0</accession>
<dbReference type="Proteomes" id="UP001626536">
    <property type="component" value="Chromosome"/>
</dbReference>
<dbReference type="PRINTS" id="PR01270">
    <property type="entry name" value="HDASUPER"/>
</dbReference>
<dbReference type="InterPro" id="IPR037138">
    <property type="entry name" value="His_deacetylse_dom_sf"/>
</dbReference>
<reference evidence="4 5" key="1">
    <citation type="submission" date="2023-10" db="EMBL/GenBank/DDBJ databases">
        <title>Novel methanotroph of the genus Methylocapsa from a subarctic wetland.</title>
        <authorList>
            <person name="Belova S.E."/>
            <person name="Oshkin I.Y."/>
            <person name="Miroshnikov K."/>
            <person name="Dedysh S.N."/>
        </authorList>
    </citation>
    <scope>NUCLEOTIDE SEQUENCE [LARGE SCALE GENOMIC DNA]</scope>
    <source>
        <strain evidence="4 5">RX1</strain>
    </source>
</reference>
<feature type="compositionally biased region" description="Polar residues" evidence="2">
    <location>
        <begin position="1"/>
        <end position="10"/>
    </location>
</feature>
<name>A0ABZ0HSW0_9HYPH</name>
<dbReference type="PANTHER" id="PTHR10625">
    <property type="entry name" value="HISTONE DEACETYLASE HDAC1-RELATED"/>
    <property type="match status" value="1"/>
</dbReference>
<gene>
    <name evidence="4" type="ORF">RZS28_00060</name>
</gene>
<dbReference type="RefSeq" id="WP_407339194.1">
    <property type="nucleotide sequence ID" value="NZ_CP136862.1"/>
</dbReference>
<evidence type="ECO:0000313" key="4">
    <source>
        <dbReference type="EMBL" id="WOJ89748.1"/>
    </source>
</evidence>
<dbReference type="PANTHER" id="PTHR10625:SF10">
    <property type="entry name" value="HISTONE DEACETYLASE HDAC1"/>
    <property type="match status" value="1"/>
</dbReference>
<dbReference type="Pfam" id="PF00850">
    <property type="entry name" value="Hist_deacetyl"/>
    <property type="match status" value="1"/>
</dbReference>
<dbReference type="SUPFAM" id="SSF52768">
    <property type="entry name" value="Arginase/deacetylase"/>
    <property type="match status" value="1"/>
</dbReference>
<dbReference type="InterPro" id="IPR023801">
    <property type="entry name" value="His_deacetylse_dom"/>
</dbReference>
<dbReference type="EMBL" id="CP136862">
    <property type="protein sequence ID" value="WOJ89748.1"/>
    <property type="molecule type" value="Genomic_DNA"/>
</dbReference>
<sequence length="309" mass="33243">MTTLFLSHPSSFEHDTGPGHPERPDRIRVIDQLFEHERFHHLHRALAPGNDRAAILRVHPEAYVASIEAAAPKTGRINLDPDTIMSSGTLEAIAHCVGGATAAVNEVMRGDAANAFLAARPPGHHAERATPMGFCFFNTAAIAARHAQAIHGAERVAIVDFDVHHGNGTQDIFWSDPTVLYASTHQMPLFPGTGSLDQRGEHDNIVNAPLSAGADGPAFREAMESKVLPRVDAFAPDVIIISAGFDAHRHDPLGGLKLVEADFVWVTTRLMEIAQRRAKGRIVSILEGGYDLEGLARSAAAHVLTLMGA</sequence>
<dbReference type="InterPro" id="IPR023696">
    <property type="entry name" value="Ureohydrolase_dom_sf"/>
</dbReference>
<evidence type="ECO:0000256" key="1">
    <source>
        <dbReference type="ARBA" id="ARBA00005947"/>
    </source>
</evidence>
<keyword evidence="5" id="KW-1185">Reference proteome</keyword>
<dbReference type="CDD" id="cd11599">
    <property type="entry name" value="HDAC_classII_2"/>
    <property type="match status" value="1"/>
</dbReference>